<keyword evidence="9" id="KW-1185">Reference proteome</keyword>
<evidence type="ECO:0000259" key="7">
    <source>
        <dbReference type="Pfam" id="PF02836"/>
    </source>
</evidence>
<evidence type="ECO:0000256" key="4">
    <source>
        <dbReference type="ARBA" id="ARBA00023228"/>
    </source>
</evidence>
<keyword evidence="4" id="KW-0458">Lysosome</keyword>
<reference evidence="8" key="2">
    <citation type="submission" date="2025-08" db="UniProtKB">
        <authorList>
            <consortium name="Ensembl"/>
        </authorList>
    </citation>
    <scope>IDENTIFICATION</scope>
</reference>
<dbReference type="GO" id="GO:0004566">
    <property type="term" value="F:beta-glucuronidase activity"/>
    <property type="evidence" value="ECO:0007669"/>
    <property type="project" value="TreeGrafter"/>
</dbReference>
<dbReference type="Pfam" id="PF02836">
    <property type="entry name" value="Glyco_hydro_2_C"/>
    <property type="match status" value="1"/>
</dbReference>
<feature type="signal peptide" evidence="6">
    <location>
        <begin position="1"/>
        <end position="22"/>
    </location>
</feature>
<feature type="chain" id="PRO_5014429784" evidence="6">
    <location>
        <begin position="23"/>
        <end position="356"/>
    </location>
</feature>
<dbReference type="GO" id="GO:0005615">
    <property type="term" value="C:extracellular space"/>
    <property type="evidence" value="ECO:0007669"/>
    <property type="project" value="TreeGrafter"/>
</dbReference>
<sequence>MAGRTAVAWAALGPLLWVCALALQGGMLYPRESPSRERKELDGLWSFRADFSDNRRRGFEEQWYRRPLRESGPTAGDMPVPSSFTDISQDLAGGNGVNTLEADISHLSEVRLTAQMSPGPVSDFYTLPVGIRTVAVTESQFLINGKPFYFHGVNKHEDADIRGKGFDWPLLVKDFNLLRWLGANAFRTSHYPYAEEVLQMCDRYGIVVIDECPGVGLALPQFFNNVSLQNHMRMMGEVVRRDKNHPAVVMWSVANEPASHLESAGYYLKMVIAHTKALDPSRPVTFVTRSNYTADKGAPYVDVICVNSYYSWYNDFGHLELIQRQLTTQFENWHKMYQKPIIQSEYGAETIVGFHH</sequence>
<dbReference type="GO" id="GO:0030246">
    <property type="term" value="F:carbohydrate binding"/>
    <property type="evidence" value="ECO:0007669"/>
    <property type="project" value="TreeGrafter"/>
</dbReference>
<dbReference type="SUPFAM" id="SSF49785">
    <property type="entry name" value="Galactose-binding domain-like"/>
    <property type="match status" value="1"/>
</dbReference>
<dbReference type="GO" id="GO:0005975">
    <property type="term" value="P:carbohydrate metabolic process"/>
    <property type="evidence" value="ECO:0007669"/>
    <property type="project" value="InterPro"/>
</dbReference>
<dbReference type="InterPro" id="IPR008979">
    <property type="entry name" value="Galactose-bd-like_sf"/>
</dbReference>
<evidence type="ECO:0000256" key="1">
    <source>
        <dbReference type="ARBA" id="ARBA00004371"/>
    </source>
</evidence>
<protein>
    <submittedName>
        <fullName evidence="8">Glucuronidase beta</fullName>
    </submittedName>
</protein>
<dbReference type="InterPro" id="IPR006103">
    <property type="entry name" value="Glyco_hydro_2_cat"/>
</dbReference>
<comment type="similarity">
    <text evidence="2">Belongs to the glycosyl hydrolase 2 family.</text>
</comment>
<dbReference type="Gene3D" id="2.60.120.260">
    <property type="entry name" value="Galactose-binding domain-like"/>
    <property type="match status" value="1"/>
</dbReference>
<dbReference type="PANTHER" id="PTHR10066:SF67">
    <property type="entry name" value="BETA-GLUCURONIDASE"/>
    <property type="match status" value="1"/>
</dbReference>
<evidence type="ECO:0000313" key="9">
    <source>
        <dbReference type="Proteomes" id="UP000233180"/>
    </source>
</evidence>
<reference evidence="8 9" key="1">
    <citation type="submission" date="2016-06" db="EMBL/GenBank/DDBJ databases">
        <title>Genome of Rhinopithecus bieti.</title>
        <authorList>
            <person name="Wu"/>
            <person name="C.-I. and Zhang"/>
            <person name="Y."/>
        </authorList>
    </citation>
    <scope>NUCLEOTIDE SEQUENCE</scope>
</reference>
<proteinExistence type="inferred from homology"/>
<gene>
    <name evidence="8" type="primary">GUSB</name>
</gene>
<dbReference type="GO" id="GO:0005102">
    <property type="term" value="F:signaling receptor binding"/>
    <property type="evidence" value="ECO:0007669"/>
    <property type="project" value="TreeGrafter"/>
</dbReference>
<dbReference type="InterPro" id="IPR023232">
    <property type="entry name" value="Glyco_hydro_2_AS"/>
</dbReference>
<dbReference type="Ensembl" id="ENSRBIT00000033847.1">
    <property type="protein sequence ID" value="ENSRBIP00000010222.1"/>
    <property type="gene ID" value="ENSRBIG00000028961.1"/>
</dbReference>
<keyword evidence="3" id="KW-0378">Hydrolase</keyword>
<evidence type="ECO:0000313" key="8">
    <source>
        <dbReference type="Ensembl" id="ENSRBIP00000010222.1"/>
    </source>
</evidence>
<evidence type="ECO:0000256" key="5">
    <source>
        <dbReference type="ARBA" id="ARBA00023295"/>
    </source>
</evidence>
<feature type="domain" description="Glycoside hydrolase family 2 catalytic" evidence="7">
    <location>
        <begin position="134"/>
        <end position="355"/>
    </location>
</feature>
<evidence type="ECO:0000256" key="6">
    <source>
        <dbReference type="SAM" id="SignalP"/>
    </source>
</evidence>
<dbReference type="PANTHER" id="PTHR10066">
    <property type="entry name" value="BETA-GLUCURONIDASE"/>
    <property type="match status" value="1"/>
</dbReference>
<dbReference type="PROSITE" id="PS00608">
    <property type="entry name" value="GLYCOSYL_HYDROL_F2_2"/>
    <property type="match status" value="1"/>
</dbReference>
<dbReference type="FunFam" id="3.20.20.80:FF:000080">
    <property type="entry name" value="Beta-glucuronidase UidA"/>
    <property type="match status" value="1"/>
</dbReference>
<dbReference type="Proteomes" id="UP000233180">
    <property type="component" value="Unassembled WGS sequence"/>
</dbReference>
<name>A0A2K6KG26_RHIBE</name>
<dbReference type="InterPro" id="IPR023230">
    <property type="entry name" value="Glyco_hydro_2_CS"/>
</dbReference>
<dbReference type="GO" id="GO:0019391">
    <property type="term" value="P:glucuronoside catabolic process"/>
    <property type="evidence" value="ECO:0007669"/>
    <property type="project" value="TreeGrafter"/>
</dbReference>
<dbReference type="SUPFAM" id="SSF51445">
    <property type="entry name" value="(Trans)glycosidases"/>
    <property type="match status" value="1"/>
</dbReference>
<dbReference type="GO" id="GO:0005764">
    <property type="term" value="C:lysosome"/>
    <property type="evidence" value="ECO:0007669"/>
    <property type="project" value="UniProtKB-SubCell"/>
</dbReference>
<organism evidence="8 9">
    <name type="scientific">Rhinopithecus bieti</name>
    <name type="common">Black snub-nosed monkey</name>
    <name type="synonym">Pygathrix bieti</name>
    <dbReference type="NCBI Taxonomy" id="61621"/>
    <lineage>
        <taxon>Eukaryota</taxon>
        <taxon>Metazoa</taxon>
        <taxon>Chordata</taxon>
        <taxon>Craniata</taxon>
        <taxon>Vertebrata</taxon>
        <taxon>Euteleostomi</taxon>
        <taxon>Mammalia</taxon>
        <taxon>Eutheria</taxon>
        <taxon>Euarchontoglires</taxon>
        <taxon>Primates</taxon>
        <taxon>Haplorrhini</taxon>
        <taxon>Catarrhini</taxon>
        <taxon>Cercopithecidae</taxon>
        <taxon>Colobinae</taxon>
        <taxon>Rhinopithecus</taxon>
    </lineage>
</organism>
<evidence type="ECO:0000256" key="3">
    <source>
        <dbReference type="ARBA" id="ARBA00022801"/>
    </source>
</evidence>
<comment type="subcellular location">
    <subcellularLocation>
        <location evidence="1">Lysosome</location>
    </subcellularLocation>
</comment>
<keyword evidence="6" id="KW-0732">Signal</keyword>
<dbReference type="PRINTS" id="PR00132">
    <property type="entry name" value="GLHYDRLASE2"/>
</dbReference>
<keyword evidence="5" id="KW-0326">Glycosidase</keyword>
<dbReference type="InterPro" id="IPR006101">
    <property type="entry name" value="Glyco_hydro_2"/>
</dbReference>
<reference evidence="8" key="3">
    <citation type="submission" date="2025-09" db="UniProtKB">
        <authorList>
            <consortium name="Ensembl"/>
        </authorList>
    </citation>
    <scope>IDENTIFICATION</scope>
</reference>
<evidence type="ECO:0000256" key="2">
    <source>
        <dbReference type="ARBA" id="ARBA00007401"/>
    </source>
</evidence>
<dbReference type="InterPro" id="IPR017853">
    <property type="entry name" value="GH"/>
</dbReference>
<accession>A0A2K6KG26</accession>
<dbReference type="AlphaFoldDB" id="A0A2K6KG26"/>
<dbReference type="PROSITE" id="PS00719">
    <property type="entry name" value="GLYCOSYL_HYDROL_F2_1"/>
    <property type="match status" value="1"/>
</dbReference>
<dbReference type="GeneTree" id="ENSGT00390000001752"/>
<dbReference type="Gene3D" id="3.20.20.80">
    <property type="entry name" value="Glycosidases"/>
    <property type="match status" value="1"/>
</dbReference>